<comment type="caution">
    <text evidence="2">The sequence shown here is derived from an EMBL/GenBank/DDBJ whole genome shotgun (WGS) entry which is preliminary data.</text>
</comment>
<gene>
    <name evidence="2" type="ORF">HMPREF9020_00860</name>
</gene>
<dbReference type="AlphaFoldDB" id="W5IK22"/>
<accession>W5IK22</accession>
<protein>
    <submittedName>
        <fullName evidence="2">Uncharacterized protein</fullName>
    </submittedName>
</protein>
<evidence type="ECO:0000313" key="3">
    <source>
        <dbReference type="Proteomes" id="UP000005777"/>
    </source>
</evidence>
<keyword evidence="3" id="KW-1185">Reference proteome</keyword>
<dbReference type="HOGENOM" id="CLU_2384477_0_0_11"/>
<reference evidence="2 3" key="1">
    <citation type="submission" date="2012-01" db="EMBL/GenBank/DDBJ databases">
        <title>The Genome Sequence of Scardovia inopinata F0304.</title>
        <authorList>
            <consortium name="The Broad Institute Genome Sequencing Platform"/>
            <person name="Earl A."/>
            <person name="Ward D."/>
            <person name="Feldgarden M."/>
            <person name="Gevers D."/>
            <person name="Izard J."/>
            <person name="Baranova O.V."/>
            <person name="Blanton J.M."/>
            <person name="Tanner A.C."/>
            <person name="Dewhirst F.E."/>
            <person name="Young S.K."/>
            <person name="Zeng Q."/>
            <person name="Gargeya S."/>
            <person name="Fitzgerald M."/>
            <person name="Haas B."/>
            <person name="Abouelleil A."/>
            <person name="Alvarado L."/>
            <person name="Arachchi H.M."/>
            <person name="Berlin A."/>
            <person name="Chapman S.B."/>
            <person name="Gearin G."/>
            <person name="Goldberg J."/>
            <person name="Griggs A."/>
            <person name="Gujja S."/>
            <person name="Hansen M."/>
            <person name="Heiman D."/>
            <person name="Howarth C."/>
            <person name="Larimer J."/>
            <person name="Lui A."/>
            <person name="MacDonald P.J."/>
            <person name="McCowen C."/>
            <person name="Montmayeur A."/>
            <person name="Murphy C."/>
            <person name="Neiman D."/>
            <person name="Pearson M."/>
            <person name="Priest M."/>
            <person name="Roberts A."/>
            <person name="Saif S."/>
            <person name="Shea T."/>
            <person name="Sisk P."/>
            <person name="Stolte C."/>
            <person name="Sykes S."/>
            <person name="Wortman J."/>
            <person name="Nusbaum C."/>
            <person name="Birren B."/>
        </authorList>
    </citation>
    <scope>NUCLEOTIDE SEQUENCE [LARGE SCALE GENOMIC DNA]</scope>
    <source>
        <strain evidence="2 3">F0304</strain>
    </source>
</reference>
<sequence>MQKMISPGSNTDQSLDQLAIEKNLVRGNIRSILGTALAESKPKLRQEIEEMVHNADKNVKSVLHRFASASSGKYSDAAEKEFMDEEKEIPHISE</sequence>
<name>W5IK22_SCAIO</name>
<dbReference type="RefSeq" id="WP_040590623.1">
    <property type="nucleotide sequence ID" value="NZ_GG770225.1"/>
</dbReference>
<proteinExistence type="predicted"/>
<dbReference type="Proteomes" id="UP000005777">
    <property type="component" value="Unassembled WGS sequence"/>
</dbReference>
<evidence type="ECO:0000256" key="1">
    <source>
        <dbReference type="SAM" id="MobiDB-lite"/>
    </source>
</evidence>
<dbReference type="EMBL" id="ADCX01000004">
    <property type="protein sequence ID" value="EFG27221.2"/>
    <property type="molecule type" value="Genomic_DNA"/>
</dbReference>
<organism evidence="2 3">
    <name type="scientific">Scardovia inopinata F0304</name>
    <dbReference type="NCBI Taxonomy" id="641146"/>
    <lineage>
        <taxon>Bacteria</taxon>
        <taxon>Bacillati</taxon>
        <taxon>Actinomycetota</taxon>
        <taxon>Actinomycetes</taxon>
        <taxon>Bifidobacteriales</taxon>
        <taxon>Bifidobacteriaceae</taxon>
        <taxon>Scardovia</taxon>
    </lineage>
</organism>
<evidence type="ECO:0000313" key="2">
    <source>
        <dbReference type="EMBL" id="EFG27221.2"/>
    </source>
</evidence>
<feature type="region of interest" description="Disordered" evidence="1">
    <location>
        <begin position="74"/>
        <end position="94"/>
    </location>
</feature>